<dbReference type="GO" id="GO:0016491">
    <property type="term" value="F:oxidoreductase activity"/>
    <property type="evidence" value="ECO:0007669"/>
    <property type="project" value="InterPro"/>
</dbReference>
<evidence type="ECO:0000256" key="4">
    <source>
        <dbReference type="ARBA" id="ARBA00022827"/>
    </source>
</evidence>
<dbReference type="OrthoDB" id="9792592at2"/>
<keyword evidence="4" id="KW-0274">FAD</keyword>
<dbReference type="InterPro" id="IPR023753">
    <property type="entry name" value="FAD/NAD-binding_dom"/>
</dbReference>
<evidence type="ECO:0000256" key="2">
    <source>
        <dbReference type="ARBA" id="ARBA00006442"/>
    </source>
</evidence>
<dbReference type="InterPro" id="IPR036188">
    <property type="entry name" value="FAD/NAD-bd_sf"/>
</dbReference>
<evidence type="ECO:0000313" key="6">
    <source>
        <dbReference type="EMBL" id="SIQ88930.1"/>
    </source>
</evidence>
<dbReference type="Proteomes" id="UP000185924">
    <property type="component" value="Unassembled WGS sequence"/>
</dbReference>
<keyword evidence="3" id="KW-0285">Flavoprotein</keyword>
<comment type="similarity">
    <text evidence="2">Belongs to the FAD-dependent oxidoreductase family.</text>
</comment>
<comment type="cofactor">
    <cofactor evidence="1">
        <name>FAD</name>
        <dbReference type="ChEBI" id="CHEBI:57692"/>
    </cofactor>
</comment>
<dbReference type="Gene3D" id="3.50.50.60">
    <property type="entry name" value="FAD/NAD(P)-binding domain"/>
    <property type="match status" value="2"/>
</dbReference>
<evidence type="ECO:0000259" key="5">
    <source>
        <dbReference type="Pfam" id="PF07992"/>
    </source>
</evidence>
<dbReference type="Pfam" id="PF07992">
    <property type="entry name" value="Pyr_redox_2"/>
    <property type="match status" value="1"/>
</dbReference>
<protein>
    <submittedName>
        <fullName evidence="6">Pyridine nucleotide-disulphide oxidoreductase</fullName>
    </submittedName>
</protein>
<evidence type="ECO:0000256" key="1">
    <source>
        <dbReference type="ARBA" id="ARBA00001974"/>
    </source>
</evidence>
<proteinExistence type="inferred from homology"/>
<sequence length="459" mass="52824">MNQIKAQEHLVIIGNGIAGVTLAQRVRKRSACRITIVSAESQLHFSRTALMYVYMGHMRFQDIVPYAYWYWQEQKIELVHDYVERVETSHKKLVLRNGPPLHYDKLVLATGSSAAYYDWPGQTLKGVQGLVSLQDLELMEANTAGIQQAVIIGGGLIGVEMAEMLRSRGIAVTMLIRDKLYWHNVLPEEEARLVTDHIRQHGIELLLQEELQEILADEAGRVRAIHTRSGKELPCQFVGITTGVKPNVDFLKGAGIETEKGILVNEFFETSQPDVYALSDCAQFRNPAPGQPMMEQLWYTARLHAEALASTLLGDRKPYQRGPWFNSAKFFDIEYQTYGTVPAVFTEQQESLYWQNAKATKAIRLLYDKATDKLLGINLLGVRYRHDLCHHWLQQGYTLHQVMQELPAVNFDPEFFQRYEEELLRQYYTRFPDRQPPVKHSTWWELRQRFGLFSDSTSC</sequence>
<gene>
    <name evidence="6" type="ORF">SAMN05421545_1513</name>
</gene>
<feature type="domain" description="FAD/NAD(P)-binding" evidence="5">
    <location>
        <begin position="9"/>
        <end position="292"/>
    </location>
</feature>
<evidence type="ECO:0000313" key="7">
    <source>
        <dbReference type="Proteomes" id="UP000185924"/>
    </source>
</evidence>
<name>A0A1N6WG15_9BACT</name>
<dbReference type="EMBL" id="FTNM01000002">
    <property type="protein sequence ID" value="SIQ88930.1"/>
    <property type="molecule type" value="Genomic_DNA"/>
</dbReference>
<dbReference type="InterPro" id="IPR050260">
    <property type="entry name" value="FAD-bd_OxRdtase"/>
</dbReference>
<dbReference type="AlphaFoldDB" id="A0A1N6WG15"/>
<dbReference type="PRINTS" id="PR00368">
    <property type="entry name" value="FADPNR"/>
</dbReference>
<dbReference type="SUPFAM" id="SSF51905">
    <property type="entry name" value="FAD/NAD(P)-binding domain"/>
    <property type="match status" value="1"/>
</dbReference>
<dbReference type="PANTHER" id="PTHR43429:SF3">
    <property type="entry name" value="NITRITE REDUCTASE [NAD(P)H]"/>
    <property type="match status" value="1"/>
</dbReference>
<reference evidence="7" key="1">
    <citation type="submission" date="2017-01" db="EMBL/GenBank/DDBJ databases">
        <authorList>
            <person name="Varghese N."/>
            <person name="Submissions S."/>
        </authorList>
    </citation>
    <scope>NUCLEOTIDE SEQUENCE [LARGE SCALE GENOMIC DNA]</scope>
    <source>
        <strain evidence="7">DM9</strain>
    </source>
</reference>
<organism evidence="6 7">
    <name type="scientific">Pontibacter lucknowensis</name>
    <dbReference type="NCBI Taxonomy" id="1077936"/>
    <lineage>
        <taxon>Bacteria</taxon>
        <taxon>Pseudomonadati</taxon>
        <taxon>Bacteroidota</taxon>
        <taxon>Cytophagia</taxon>
        <taxon>Cytophagales</taxon>
        <taxon>Hymenobacteraceae</taxon>
        <taxon>Pontibacter</taxon>
    </lineage>
</organism>
<keyword evidence="7" id="KW-1185">Reference proteome</keyword>
<dbReference type="RefSeq" id="WP_076421658.1">
    <property type="nucleotide sequence ID" value="NZ_FTNM01000002.1"/>
</dbReference>
<evidence type="ECO:0000256" key="3">
    <source>
        <dbReference type="ARBA" id="ARBA00022630"/>
    </source>
</evidence>
<dbReference type="PANTHER" id="PTHR43429">
    <property type="entry name" value="PYRIDINE NUCLEOTIDE-DISULFIDE OXIDOREDUCTASE DOMAIN-CONTAINING"/>
    <property type="match status" value="1"/>
</dbReference>
<accession>A0A1N6WG15</accession>
<dbReference type="STRING" id="1077936.SAMN05421545_1513"/>
<dbReference type="PRINTS" id="PR00411">
    <property type="entry name" value="PNDRDTASEI"/>
</dbReference>